<reference evidence="2 4" key="1">
    <citation type="submission" date="2019-07" db="EMBL/GenBank/DDBJ databases">
        <authorList>
            <person name="Qu J.-H."/>
        </authorList>
    </citation>
    <scope>NUCLEOTIDE SEQUENCE [LARGE SCALE GENOMIC DNA]</scope>
    <source>
        <strain evidence="2 4">MDT1-10-3</strain>
    </source>
</reference>
<evidence type="ECO:0000313" key="5">
    <source>
        <dbReference type="Proteomes" id="UP001570846"/>
    </source>
</evidence>
<dbReference type="OrthoDB" id="1121314at2"/>
<feature type="transmembrane region" description="Helical" evidence="1">
    <location>
        <begin position="173"/>
        <end position="199"/>
    </location>
</feature>
<accession>A0A5M8QA53</accession>
<reference evidence="3 5" key="3">
    <citation type="submission" date="2024-08" db="EMBL/GenBank/DDBJ databases">
        <authorList>
            <person name="Wei W."/>
        </authorList>
    </citation>
    <scope>NUCLEOTIDE SEQUENCE [LARGE SCALE GENOMIC DNA]</scope>
    <source>
        <strain evidence="3 5">XU2</strain>
    </source>
</reference>
<proteinExistence type="predicted"/>
<organism evidence="2 4">
    <name type="scientific">Rufibacter glacialis</name>
    <dbReference type="NCBI Taxonomy" id="1259555"/>
    <lineage>
        <taxon>Bacteria</taxon>
        <taxon>Pseudomonadati</taxon>
        <taxon>Bacteroidota</taxon>
        <taxon>Cytophagia</taxon>
        <taxon>Cytophagales</taxon>
        <taxon>Hymenobacteraceae</taxon>
        <taxon>Rufibacter</taxon>
    </lineage>
</organism>
<gene>
    <name evidence="3" type="ORF">ACD591_10890</name>
    <name evidence="2" type="ORF">FOE74_16605</name>
</gene>
<sequence>MNHEGQKYEQSAKLRVSRRHLVLLGKLLVLGLTLYYLRQAILEASTHSTFSWGTLRQIWETKGVALFLAVTLLPVNWGVEAYKWQYLSKKLEKTSFLEAYRAVLVGLTLGFVTPNRMGDYAGRILSLHQPHRADAIGAILLGRLCQLYATVLVGSGAIAYFTFKYYVPLASPAGFSICLALLLLNGWALALLFSFHWAVALLTRVSFLRKWVHYFSVMGTYSPAELTRVLLVSGARYGVFMAQFVALLWAFGVHLTAEEYVWGVGATFLLKSAVPSINALADIGMRELSAMHFFGLMGQDTLLVLGASLTLWTLNIALPSFLGLVFVLPLKLSPSR</sequence>
<evidence type="ECO:0000313" key="3">
    <source>
        <dbReference type="EMBL" id="MFA1771798.1"/>
    </source>
</evidence>
<dbReference type="Proteomes" id="UP001570846">
    <property type="component" value="Unassembled WGS sequence"/>
</dbReference>
<evidence type="ECO:0000313" key="4">
    <source>
        <dbReference type="Proteomes" id="UP000323866"/>
    </source>
</evidence>
<feature type="transmembrane region" description="Helical" evidence="1">
    <location>
        <begin position="58"/>
        <end position="79"/>
    </location>
</feature>
<keyword evidence="5" id="KW-1185">Reference proteome</keyword>
<dbReference type="RefSeq" id="WP_149099760.1">
    <property type="nucleotide sequence ID" value="NZ_BMMG01000006.1"/>
</dbReference>
<comment type="caution">
    <text evidence="2">The sequence shown here is derived from an EMBL/GenBank/DDBJ whole genome shotgun (WGS) entry which is preliminary data.</text>
</comment>
<keyword evidence="1" id="KW-0472">Membrane</keyword>
<feature type="transmembrane region" description="Helical" evidence="1">
    <location>
        <begin position="135"/>
        <end position="161"/>
    </location>
</feature>
<evidence type="ECO:0000313" key="2">
    <source>
        <dbReference type="EMBL" id="KAA6431740.1"/>
    </source>
</evidence>
<feature type="transmembrane region" description="Helical" evidence="1">
    <location>
        <begin position="302"/>
        <end position="328"/>
    </location>
</feature>
<dbReference type="EMBL" id="JBGOGF010000005">
    <property type="protein sequence ID" value="MFA1771798.1"/>
    <property type="molecule type" value="Genomic_DNA"/>
</dbReference>
<feature type="transmembrane region" description="Helical" evidence="1">
    <location>
        <begin position="238"/>
        <end position="255"/>
    </location>
</feature>
<keyword evidence="1" id="KW-1133">Transmembrane helix</keyword>
<dbReference type="AlphaFoldDB" id="A0A5M8QA53"/>
<protein>
    <submittedName>
        <fullName evidence="3">Lysylphosphatidylglycerol synthase domain-containing protein</fullName>
    </submittedName>
</protein>
<keyword evidence="1" id="KW-0812">Transmembrane</keyword>
<feature type="transmembrane region" description="Helical" evidence="1">
    <location>
        <begin position="21"/>
        <end position="38"/>
    </location>
</feature>
<evidence type="ECO:0000256" key="1">
    <source>
        <dbReference type="SAM" id="Phobius"/>
    </source>
</evidence>
<dbReference type="Proteomes" id="UP000323866">
    <property type="component" value="Unassembled WGS sequence"/>
</dbReference>
<feature type="transmembrane region" description="Helical" evidence="1">
    <location>
        <begin position="261"/>
        <end position="281"/>
    </location>
</feature>
<dbReference type="EMBL" id="VKKZ01000023">
    <property type="protein sequence ID" value="KAA6431740.1"/>
    <property type="molecule type" value="Genomic_DNA"/>
</dbReference>
<name>A0A5M8QA53_9BACT</name>
<reference evidence="2 4" key="2">
    <citation type="submission" date="2019-09" db="EMBL/GenBank/DDBJ databases">
        <title>A bacterium isolated from glacier soil.</title>
        <authorList>
            <person name="Liu Q."/>
        </authorList>
    </citation>
    <scope>NUCLEOTIDE SEQUENCE [LARGE SCALE GENOMIC DNA]</scope>
    <source>
        <strain evidence="2 4">MDT1-10-3</strain>
    </source>
</reference>